<proteinExistence type="predicted"/>
<dbReference type="OrthoDB" id="306984at2157"/>
<name>C7NST5_HALUD</name>
<organism evidence="1 2">
    <name type="scientific">Halorhabdus utahensis (strain DSM 12940 / JCM 11049 / AX-2)</name>
    <dbReference type="NCBI Taxonomy" id="519442"/>
    <lineage>
        <taxon>Archaea</taxon>
        <taxon>Methanobacteriati</taxon>
        <taxon>Methanobacteriota</taxon>
        <taxon>Stenosarchaea group</taxon>
        <taxon>Halobacteria</taxon>
        <taxon>Halobacteriales</taxon>
        <taxon>Haloarculaceae</taxon>
        <taxon>Halorhabdus</taxon>
    </lineage>
</organism>
<dbReference type="GeneID" id="8382826"/>
<dbReference type="KEGG" id="hut:Huta_0559"/>
<dbReference type="eggNOG" id="arCOG09150">
    <property type="taxonomic scope" value="Archaea"/>
</dbReference>
<sequence length="164" mass="16748">MDGSRVAVVASLTVIVGISVLSGPLVGVDFTASPAASVGPDLGEGAIDATVETLPDTGSLEKGGFGADAYALSIPPATLDVEAVSGQPLVVYTLEVPELGLTHSATYFLSPSNTGSVTMTIDSHSLAPDRIGADSYRGVLDVSVRIGESVRVLDRHNVSIEVVR</sequence>
<protein>
    <submittedName>
        <fullName evidence="1">Uncharacterized protein</fullName>
    </submittedName>
</protein>
<dbReference type="HOGENOM" id="CLU_137170_0_0_2"/>
<dbReference type="EMBL" id="CP001687">
    <property type="protein sequence ID" value="ACV10746.1"/>
    <property type="molecule type" value="Genomic_DNA"/>
</dbReference>
<evidence type="ECO:0000313" key="2">
    <source>
        <dbReference type="Proteomes" id="UP000002071"/>
    </source>
</evidence>
<evidence type="ECO:0000313" key="1">
    <source>
        <dbReference type="EMBL" id="ACV10746.1"/>
    </source>
</evidence>
<dbReference type="RefSeq" id="WP_015788327.1">
    <property type="nucleotide sequence ID" value="NC_013158.1"/>
</dbReference>
<gene>
    <name evidence="1" type="ordered locus">Huta_0559</name>
</gene>
<keyword evidence="2" id="KW-1185">Reference proteome</keyword>
<dbReference type="STRING" id="519442.Huta_0559"/>
<accession>C7NST5</accession>
<dbReference type="Proteomes" id="UP000002071">
    <property type="component" value="Chromosome"/>
</dbReference>
<reference evidence="1 2" key="1">
    <citation type="journal article" date="2009" name="Stand. Genomic Sci.">
        <title>Complete genome sequence of Halorhabdus utahensis type strain (AX-2).</title>
        <authorList>
            <person name="Anderson I."/>
            <person name="Tindall B.J."/>
            <person name="Pomrenke H."/>
            <person name="Goker M."/>
            <person name="Lapidus A."/>
            <person name="Nolan M."/>
            <person name="Copeland A."/>
            <person name="Glavina Del Rio T."/>
            <person name="Chen F."/>
            <person name="Tice H."/>
            <person name="Cheng J.F."/>
            <person name="Lucas S."/>
            <person name="Chertkov O."/>
            <person name="Bruce D."/>
            <person name="Brettin T."/>
            <person name="Detter J.C."/>
            <person name="Han C."/>
            <person name="Goodwin L."/>
            <person name="Land M."/>
            <person name="Hauser L."/>
            <person name="Chang Y.J."/>
            <person name="Jeffries C.D."/>
            <person name="Pitluck S."/>
            <person name="Pati A."/>
            <person name="Mavromatis K."/>
            <person name="Ivanova N."/>
            <person name="Ovchinnikova G."/>
            <person name="Chen A."/>
            <person name="Palaniappan K."/>
            <person name="Chain P."/>
            <person name="Rohde M."/>
            <person name="Bristow J."/>
            <person name="Eisen J.A."/>
            <person name="Markowitz V."/>
            <person name="Hugenholtz P."/>
            <person name="Kyrpides N.C."/>
            <person name="Klenk H.P."/>
        </authorList>
    </citation>
    <scope>NUCLEOTIDE SEQUENCE [LARGE SCALE GENOMIC DNA]</scope>
    <source>
        <strain evidence="2">DSM 12940 / JCM 11049 / AX-2</strain>
    </source>
</reference>
<dbReference type="AlphaFoldDB" id="C7NST5"/>